<feature type="transmembrane region" description="Helical" evidence="1">
    <location>
        <begin position="60"/>
        <end position="81"/>
    </location>
</feature>
<evidence type="ECO:0000313" key="2">
    <source>
        <dbReference type="EMBL" id="SDF95574.1"/>
    </source>
</evidence>
<dbReference type="RefSeq" id="WP_131801419.1">
    <property type="nucleotide sequence ID" value="NZ_FNCF01000002.1"/>
</dbReference>
<dbReference type="AlphaFoldDB" id="A0A1G7QAQ8"/>
<keyword evidence="1" id="KW-0812">Transmembrane</keyword>
<keyword evidence="3" id="KW-1185">Reference proteome</keyword>
<dbReference type="Proteomes" id="UP000198863">
    <property type="component" value="Unassembled WGS sequence"/>
</dbReference>
<protein>
    <submittedName>
        <fullName evidence="2">Uncharacterized protein</fullName>
    </submittedName>
</protein>
<evidence type="ECO:0000313" key="3">
    <source>
        <dbReference type="Proteomes" id="UP000198863"/>
    </source>
</evidence>
<accession>A0A1G7QAQ8</accession>
<evidence type="ECO:0000256" key="1">
    <source>
        <dbReference type="SAM" id="Phobius"/>
    </source>
</evidence>
<keyword evidence="1" id="KW-1133">Transmembrane helix</keyword>
<name>A0A1G7QAQ8_9ACTN</name>
<keyword evidence="1" id="KW-0472">Membrane</keyword>
<feature type="transmembrane region" description="Helical" evidence="1">
    <location>
        <begin position="113"/>
        <end position="132"/>
    </location>
</feature>
<reference evidence="3" key="1">
    <citation type="submission" date="2016-10" db="EMBL/GenBank/DDBJ databases">
        <authorList>
            <person name="Varghese N."/>
            <person name="Submissions S."/>
        </authorList>
    </citation>
    <scope>NUCLEOTIDE SEQUENCE [LARGE SCALE GENOMIC DNA]</scope>
    <source>
        <strain evidence="3">DSM 44526</strain>
    </source>
</reference>
<sequence length="144" mass="14872">MTSAAPPPPSVRVAAGTLLAVGVLLVASTALTLVGRDTVVDQYLAAQPDLDRAAVTRSLVLGQVLYLVLGLLAGLAAVFLLRRRSWARWTGVAVGLFIALRTVLSSLTAGGTTISSLLVLVLCVAAVASLLARATREWLPTRAG</sequence>
<feature type="transmembrane region" description="Helical" evidence="1">
    <location>
        <begin position="88"/>
        <end position="107"/>
    </location>
</feature>
<dbReference type="EMBL" id="FNCF01000002">
    <property type="protein sequence ID" value="SDF95574.1"/>
    <property type="molecule type" value="Genomic_DNA"/>
</dbReference>
<organism evidence="2 3">
    <name type="scientific">Klenkia brasiliensis</name>
    <dbReference type="NCBI Taxonomy" id="333142"/>
    <lineage>
        <taxon>Bacteria</taxon>
        <taxon>Bacillati</taxon>
        <taxon>Actinomycetota</taxon>
        <taxon>Actinomycetes</taxon>
        <taxon>Geodermatophilales</taxon>
        <taxon>Geodermatophilaceae</taxon>
        <taxon>Klenkia</taxon>
    </lineage>
</organism>
<proteinExistence type="predicted"/>
<gene>
    <name evidence="2" type="ORF">SAMN05660324_1423</name>
</gene>